<feature type="transmembrane region" description="Helical" evidence="1">
    <location>
        <begin position="115"/>
        <end position="135"/>
    </location>
</feature>
<keyword evidence="1" id="KW-0812">Transmembrane</keyword>
<evidence type="ECO:0000256" key="1">
    <source>
        <dbReference type="SAM" id="Phobius"/>
    </source>
</evidence>
<feature type="transmembrane region" description="Helical" evidence="1">
    <location>
        <begin position="6"/>
        <end position="26"/>
    </location>
</feature>
<accession>A0A4V1LFR0</accession>
<keyword evidence="3" id="KW-1185">Reference proteome</keyword>
<reference evidence="2 3" key="1">
    <citation type="journal article" date="2019" name="Int. J. Syst. Evol. Microbiol.">
        <title>Anaerobacillus alkaliphilus sp. nov., a novel alkaliphilic and moderately halophilic bacterium.</title>
        <authorList>
            <person name="Borsodi A.K."/>
            <person name="Aszalos J.M."/>
            <person name="Bihari P."/>
            <person name="Nagy I."/>
            <person name="Schumann P."/>
            <person name="Sproer C."/>
            <person name="Kovacs A.L."/>
            <person name="Boka K."/>
            <person name="Dobosy P."/>
            <person name="Ovari M."/>
            <person name="Szili-Kovacs T."/>
            <person name="Toth E."/>
        </authorList>
    </citation>
    <scope>NUCLEOTIDE SEQUENCE [LARGE SCALE GENOMIC DNA]</scope>
    <source>
        <strain evidence="2 3">B16-10</strain>
    </source>
</reference>
<dbReference type="EMBL" id="QOUX01000047">
    <property type="protein sequence ID" value="RXI96159.1"/>
    <property type="molecule type" value="Genomic_DNA"/>
</dbReference>
<proteinExistence type="predicted"/>
<keyword evidence="1" id="KW-0472">Membrane</keyword>
<dbReference type="RefSeq" id="WP_129080140.1">
    <property type="nucleotide sequence ID" value="NZ_QOUX01000047.1"/>
</dbReference>
<organism evidence="2 3">
    <name type="scientific">Anaerobacillus alkaliphilus</name>
    <dbReference type="NCBI Taxonomy" id="1548597"/>
    <lineage>
        <taxon>Bacteria</taxon>
        <taxon>Bacillati</taxon>
        <taxon>Bacillota</taxon>
        <taxon>Bacilli</taxon>
        <taxon>Bacillales</taxon>
        <taxon>Bacillaceae</taxon>
        <taxon>Anaerobacillus</taxon>
    </lineage>
</organism>
<name>A0A4V1LFR0_9BACI</name>
<feature type="transmembrane region" description="Helical" evidence="1">
    <location>
        <begin position="57"/>
        <end position="78"/>
    </location>
</feature>
<dbReference type="InterPro" id="IPR017259">
    <property type="entry name" value="UCP037672"/>
</dbReference>
<feature type="transmembrane region" description="Helical" evidence="1">
    <location>
        <begin position="84"/>
        <end position="103"/>
    </location>
</feature>
<evidence type="ECO:0000313" key="3">
    <source>
        <dbReference type="Proteomes" id="UP000290649"/>
    </source>
</evidence>
<dbReference type="Pfam" id="PF12650">
    <property type="entry name" value="DUF3784"/>
    <property type="match status" value="1"/>
</dbReference>
<gene>
    <name evidence="2" type="ORF">DS745_20665</name>
</gene>
<evidence type="ECO:0000313" key="2">
    <source>
        <dbReference type="EMBL" id="RXI96159.1"/>
    </source>
</evidence>
<comment type="caution">
    <text evidence="2">The sequence shown here is derived from an EMBL/GenBank/DDBJ whole genome shotgun (WGS) entry which is preliminary data.</text>
</comment>
<protein>
    <submittedName>
        <fullName evidence="2">DUF3784 domain-containing protein</fullName>
    </submittedName>
</protein>
<dbReference type="Proteomes" id="UP000290649">
    <property type="component" value="Unassembled WGS sequence"/>
</dbReference>
<dbReference type="OrthoDB" id="2082701at2"/>
<dbReference type="AlphaFoldDB" id="A0A4V1LFR0"/>
<keyword evidence="1" id="KW-1133">Transmembrane helix</keyword>
<sequence>MDTTTIILVIVQGHAAGLFFLFAHLIKKKKYYGLISGFSMKSEAEQEELIKNGYPQAVGNIMSNSAWILLIGLILLLLGLEAAILWSYGILMLYMFGHLLYISKRDAKRVRKRNFIILVSVTVITLGGVGTLFYLGEQPNYLTVTEEEVVVSGMYGLTWPLTEITNVELVEEIPRIRARTNGFSTSQRAKGKYRLDELGSGTLFLYRDHPPFLVVQKGEDYFIINSENESETIAWFENIGSVLVK</sequence>